<evidence type="ECO:0000313" key="3">
    <source>
        <dbReference type="Proteomes" id="UP000288805"/>
    </source>
</evidence>
<reference evidence="2 3" key="1">
    <citation type="journal article" date="2018" name="PLoS Genet.">
        <title>Population sequencing reveals clonal diversity and ancestral inbreeding in the grapevine cultivar Chardonnay.</title>
        <authorList>
            <person name="Roach M.J."/>
            <person name="Johnson D.L."/>
            <person name="Bohlmann J."/>
            <person name="van Vuuren H.J."/>
            <person name="Jones S.J."/>
            <person name="Pretorius I.S."/>
            <person name="Schmidt S.A."/>
            <person name="Borneman A.R."/>
        </authorList>
    </citation>
    <scope>NUCLEOTIDE SEQUENCE [LARGE SCALE GENOMIC DNA]</scope>
    <source>
        <strain evidence="3">cv. Chardonnay</strain>
        <tissue evidence="2">Leaf</tissue>
    </source>
</reference>
<dbReference type="AlphaFoldDB" id="A0A438GHW6"/>
<sequence>MRESESVGGVRDSLRATEIVEGEVHARLGRVSRRVALEWNRNRLRLRWRRREVDCKPRLWKGKEGFHRGLGWDRESWDRGMTSQKEERPRSKPNMAKTFAEVTNMLRGKERATVRVEVTKKELGRNLNKLDHCMVGTWNPSVAKGDDLREVEQATKLGSISVGGIFLRLEKWRPETGCLRERENNSEAWVRVVGLPVSLWEWDILRRIGEECGGFLAVDSQTENGGVIVGSTFGEAERQGTPQCSGGKRGKTVATGEEVGGEACTRASKRMMEAKEGSRLEALLLPADGTQEPSRRSKVSEPTGLTPLSDLPNVNGPFNPGLSLWKSTERAKTLGLPARVGLDNRGPSPLVMVKAQVEEAHPALSRKKGSGELIEVNNKTAWKRAERLCALPGLATKKKRMGGSKLGGKELKKLECSVNYEEGGRRRSVLCKKEANYGSPMKIRLLSWNVRGANDNSKRKVIKAMIRSQKGVAGGILILGQKNPGGGDFNVTLSQWERSNQGRLTGAIRRLLSGVVQSRLPRPPLTIPILLKGGIRRGPSHLGSKICGSKLTGFKELLRVGGRRGGEEANFRLATKMKVLKAKSKDGTGRVWKVEVNKNLALQQVEFWDGWRVKGA</sequence>
<proteinExistence type="predicted"/>
<protein>
    <submittedName>
        <fullName evidence="2">Uncharacterized protein</fullName>
    </submittedName>
</protein>
<name>A0A438GHW6_VITVI</name>
<dbReference type="Proteomes" id="UP000288805">
    <property type="component" value="Unassembled WGS sequence"/>
</dbReference>
<accession>A0A438GHW6</accession>
<dbReference type="PANTHER" id="PTHR34427:SF5">
    <property type="entry name" value="DUF4283 DOMAIN-CONTAINING PROTEIN"/>
    <property type="match status" value="1"/>
</dbReference>
<evidence type="ECO:0000313" key="2">
    <source>
        <dbReference type="EMBL" id="RVW71772.1"/>
    </source>
</evidence>
<comment type="caution">
    <text evidence="2">The sequence shown here is derived from an EMBL/GenBank/DDBJ whole genome shotgun (WGS) entry which is preliminary data.</text>
</comment>
<feature type="region of interest" description="Disordered" evidence="1">
    <location>
        <begin position="286"/>
        <end position="314"/>
    </location>
</feature>
<dbReference type="EMBL" id="QGNW01000430">
    <property type="protein sequence ID" value="RVW71772.1"/>
    <property type="molecule type" value="Genomic_DNA"/>
</dbReference>
<organism evidence="2 3">
    <name type="scientific">Vitis vinifera</name>
    <name type="common">Grape</name>
    <dbReference type="NCBI Taxonomy" id="29760"/>
    <lineage>
        <taxon>Eukaryota</taxon>
        <taxon>Viridiplantae</taxon>
        <taxon>Streptophyta</taxon>
        <taxon>Embryophyta</taxon>
        <taxon>Tracheophyta</taxon>
        <taxon>Spermatophyta</taxon>
        <taxon>Magnoliopsida</taxon>
        <taxon>eudicotyledons</taxon>
        <taxon>Gunneridae</taxon>
        <taxon>Pentapetalae</taxon>
        <taxon>rosids</taxon>
        <taxon>Vitales</taxon>
        <taxon>Vitaceae</taxon>
        <taxon>Viteae</taxon>
        <taxon>Vitis</taxon>
    </lineage>
</organism>
<dbReference type="PANTHER" id="PTHR34427">
    <property type="entry name" value="DUF4283 DOMAIN PROTEIN"/>
    <property type="match status" value="1"/>
</dbReference>
<gene>
    <name evidence="2" type="ORF">CK203_055217</name>
</gene>
<evidence type="ECO:0000256" key="1">
    <source>
        <dbReference type="SAM" id="MobiDB-lite"/>
    </source>
</evidence>